<evidence type="ECO:0000313" key="4">
    <source>
        <dbReference type="Proteomes" id="UP000008068"/>
    </source>
</evidence>
<dbReference type="STRING" id="135651.G0M7P7"/>
<dbReference type="EMBL" id="GL379786">
    <property type="protein sequence ID" value="EGT30285.1"/>
    <property type="molecule type" value="Genomic_DNA"/>
</dbReference>
<gene>
    <name evidence="3" type="ORF">CAEBREN_25143</name>
</gene>
<dbReference type="eggNOG" id="KOG3589">
    <property type="taxonomic scope" value="Eukaryota"/>
</dbReference>
<dbReference type="HOGENOM" id="CLU_567695_0_0_1"/>
<organism evidence="4">
    <name type="scientific">Caenorhabditis brenneri</name>
    <name type="common">Nematode worm</name>
    <dbReference type="NCBI Taxonomy" id="135651"/>
    <lineage>
        <taxon>Eukaryota</taxon>
        <taxon>Metazoa</taxon>
        <taxon>Ecdysozoa</taxon>
        <taxon>Nematoda</taxon>
        <taxon>Chromadorea</taxon>
        <taxon>Rhabditida</taxon>
        <taxon>Rhabditina</taxon>
        <taxon>Rhabditomorpha</taxon>
        <taxon>Rhabditoidea</taxon>
        <taxon>Rhabditidae</taxon>
        <taxon>Peloderinae</taxon>
        <taxon>Caenorhabditis</taxon>
    </lineage>
</organism>
<feature type="domain" description="C2" evidence="2">
    <location>
        <begin position="269"/>
        <end position="401"/>
    </location>
</feature>
<dbReference type="InterPro" id="IPR035892">
    <property type="entry name" value="C2_domain_sf"/>
</dbReference>
<dbReference type="Pfam" id="PF00168">
    <property type="entry name" value="C2"/>
    <property type="match status" value="1"/>
</dbReference>
<dbReference type="AlphaFoldDB" id="G0M7P7"/>
<dbReference type="SUPFAM" id="SSF49562">
    <property type="entry name" value="C2 domain (Calcium/lipid-binding domain, CaLB)"/>
    <property type="match status" value="1"/>
</dbReference>
<sequence>MSEIILDKDAEIRKVEAAERSLKRGPVCGIAGLRLKSSMLKNCADARADIAQGRQPRPIWDVPETTTYSAATGLYSQIRRGEGPSSRPRDKPVVPRRFPKMGVGSSDLSAIEEMSPLQSSTYSSSSEGPRMSSFRNPSGWNPQHTSTTTSFQPLLPLRPSTSSNRNNGNGGFKVPMSPSPMLCSTPRTEKMFRKNPKYGRHHGSALTLSESRDEGSSSQSSDRAVTPDPWMLEGSENRNPNKSDERIHLPAKAKVWLPEHFGLDNAFAKNKDIRGIIFLSISLCGRRLTLNIQDAAYFRKPSQSSTVTSYVSGLLFHRPSSSSSKSKPDEVYRTRYIPNSSSPSFDEIMHFTLAENCARDSLIVTIYEIEEVHGQKKRVLGCMTFPVNRILKKASVLYGDTFHHRGRRQPVEDVEICNEGFFLLNRDEGSKQNFPQRKVSSPSNILRRSCLHWIHFVCRFFRCFQPEENRKTAMSVSKEKD</sequence>
<dbReference type="Gene3D" id="2.60.40.150">
    <property type="entry name" value="C2 domain"/>
    <property type="match status" value="1"/>
</dbReference>
<feature type="compositionally biased region" description="Basic residues" evidence="1">
    <location>
        <begin position="193"/>
        <end position="203"/>
    </location>
</feature>
<dbReference type="OrthoDB" id="196547at2759"/>
<evidence type="ECO:0000259" key="2">
    <source>
        <dbReference type="PROSITE" id="PS50004"/>
    </source>
</evidence>
<feature type="compositionally biased region" description="Basic and acidic residues" evidence="1">
    <location>
        <begin position="235"/>
        <end position="245"/>
    </location>
</feature>
<feature type="region of interest" description="Disordered" evidence="1">
    <location>
        <begin position="77"/>
        <end position="245"/>
    </location>
</feature>
<name>G0M7P7_CAEBE</name>
<evidence type="ECO:0000313" key="3">
    <source>
        <dbReference type="EMBL" id="EGT30285.1"/>
    </source>
</evidence>
<reference evidence="4" key="1">
    <citation type="submission" date="2011-07" db="EMBL/GenBank/DDBJ databases">
        <authorList>
            <consortium name="Caenorhabditis brenneri Sequencing and Analysis Consortium"/>
            <person name="Wilson R.K."/>
        </authorList>
    </citation>
    <scope>NUCLEOTIDE SEQUENCE [LARGE SCALE GENOMIC DNA]</scope>
    <source>
        <strain evidence="4">PB2801</strain>
    </source>
</reference>
<accession>G0M7P7</accession>
<dbReference type="InParanoid" id="G0M7P7"/>
<dbReference type="PROSITE" id="PS50004">
    <property type="entry name" value="C2"/>
    <property type="match status" value="1"/>
</dbReference>
<dbReference type="CDD" id="cd00030">
    <property type="entry name" value="C2"/>
    <property type="match status" value="1"/>
</dbReference>
<protein>
    <recommendedName>
        <fullName evidence="2">C2 domain-containing protein</fullName>
    </recommendedName>
</protein>
<feature type="compositionally biased region" description="Low complexity" evidence="1">
    <location>
        <begin position="115"/>
        <end position="126"/>
    </location>
</feature>
<dbReference type="Proteomes" id="UP000008068">
    <property type="component" value="Unassembled WGS sequence"/>
</dbReference>
<dbReference type="SMART" id="SM00239">
    <property type="entry name" value="C2"/>
    <property type="match status" value="1"/>
</dbReference>
<keyword evidence="4" id="KW-1185">Reference proteome</keyword>
<feature type="compositionally biased region" description="Basic and acidic residues" evidence="1">
    <location>
        <begin position="79"/>
        <end position="93"/>
    </location>
</feature>
<dbReference type="InterPro" id="IPR000008">
    <property type="entry name" value="C2_dom"/>
</dbReference>
<dbReference type="FunCoup" id="G0M7P7">
    <property type="interactions" value="9"/>
</dbReference>
<evidence type="ECO:0000256" key="1">
    <source>
        <dbReference type="SAM" id="MobiDB-lite"/>
    </source>
</evidence>
<proteinExistence type="predicted"/>
<feature type="compositionally biased region" description="Polar residues" evidence="1">
    <location>
        <begin position="133"/>
        <end position="152"/>
    </location>
</feature>